<evidence type="ECO:0000256" key="1">
    <source>
        <dbReference type="SAM" id="Phobius"/>
    </source>
</evidence>
<comment type="caution">
    <text evidence="2">The sequence shown here is derived from an EMBL/GenBank/DDBJ whole genome shotgun (WGS) entry which is preliminary data.</text>
</comment>
<gene>
    <name evidence="2" type="ORF">A2W14_05940</name>
</gene>
<evidence type="ECO:0000313" key="3">
    <source>
        <dbReference type="Proteomes" id="UP000176665"/>
    </source>
</evidence>
<dbReference type="Proteomes" id="UP000176665">
    <property type="component" value="Unassembled WGS sequence"/>
</dbReference>
<keyword evidence="1" id="KW-0812">Transmembrane</keyword>
<reference evidence="2 3" key="1">
    <citation type="journal article" date="2016" name="Nat. Commun.">
        <title>Thousands of microbial genomes shed light on interconnected biogeochemical processes in an aquifer system.</title>
        <authorList>
            <person name="Anantharaman K."/>
            <person name="Brown C.T."/>
            <person name="Hug L.A."/>
            <person name="Sharon I."/>
            <person name="Castelle C.J."/>
            <person name="Probst A.J."/>
            <person name="Thomas B.C."/>
            <person name="Singh A."/>
            <person name="Wilkins M.J."/>
            <person name="Karaoz U."/>
            <person name="Brodie E.L."/>
            <person name="Williams K.H."/>
            <person name="Hubbard S.S."/>
            <person name="Banfield J.F."/>
        </authorList>
    </citation>
    <scope>NUCLEOTIDE SEQUENCE [LARGE SCALE GENOMIC DNA]</scope>
</reference>
<feature type="transmembrane region" description="Helical" evidence="1">
    <location>
        <begin position="24"/>
        <end position="45"/>
    </location>
</feature>
<keyword evidence="1" id="KW-1133">Transmembrane helix</keyword>
<dbReference type="AlphaFoldDB" id="A0A1F5YV73"/>
<evidence type="ECO:0000313" key="2">
    <source>
        <dbReference type="EMBL" id="OGG03973.1"/>
    </source>
</evidence>
<organism evidence="2 3">
    <name type="scientific">Candidatus Gottesmanbacteria bacterium RBG_16_37_8</name>
    <dbReference type="NCBI Taxonomy" id="1798371"/>
    <lineage>
        <taxon>Bacteria</taxon>
        <taxon>Candidatus Gottesmaniibacteriota</taxon>
    </lineage>
</organism>
<sequence>MAEENEKQDSPAGAIGGDLAGNKLIWIAGAIILLIAGWFGLRAIFASMESYRVTLVDAPKEVSANSTATFTWRVDGPATTINHTAVHLGTTSQTGELGKDVKPENTPYNHIVQDFANGNFNIPLQFVGNIGLGNPGTYYYRVHAEVKGKNYWSDEYSLEVKVPEYKVVILNTPTEVVEDATFAFTWRIDGLATTINSTSIYYGTASSPGELAKDVKPEDTKYTGFVKDFAKGNYNIPLQFVGNAVIASPETYYLRGYALINNQNYWTEERVLEVKSAKAPTATPVEAIGAVTPTLSIAVSPTP</sequence>
<name>A0A1F5YV73_9BACT</name>
<accession>A0A1F5YV73</accession>
<proteinExistence type="predicted"/>
<protein>
    <submittedName>
        <fullName evidence="2">Uncharacterized protein</fullName>
    </submittedName>
</protein>
<dbReference type="STRING" id="1798371.A2W14_05940"/>
<dbReference type="EMBL" id="MFJA01000011">
    <property type="protein sequence ID" value="OGG03973.1"/>
    <property type="molecule type" value="Genomic_DNA"/>
</dbReference>
<keyword evidence="1" id="KW-0472">Membrane</keyword>